<evidence type="ECO:0000313" key="2">
    <source>
        <dbReference type="Proteomes" id="UP000320421"/>
    </source>
</evidence>
<accession>A0A517PWC4</accession>
<sequence length="469" mass="51558">MVKRNPSCDGCEKCGEKLDGMVQCCCTHTCHAICVTLEGGCEDGGYADCSCEEPAFTYLEYNQTTKSYKGEIGCGELLIDLEFVIKYCKDSETCVICLISNCLTSSYNESFDGECDNLVSCKPIPASTESCIGSIDQDGVLVGGIEHEWEVDVSGCGDTNCTSFVIKTVCTDRIFPEEITETAYEGGCIGCECLCQDLCITYRGHNTCEDGGKIAIDGDTWEFEVTRCSEADPDQQGRTISIVLQKNVYTEECELLVTTPYVDSMGVETTKETIVELNECPDIPYTKIWVDETEGDYFEFECWKCGLCPDELICICECDPDSPDGRGYVVPEILTLDWAGDDGQNSDSGSLSLIRHRELCYWEGRVIIHCFSNEGEPLRGIYTFIFQPGEDSGLGWCGWSIQVGFVVIDAYNNHIPFPPASCTNPILDAITSWSEGGGSWSTTCDCDPFDATYAAQPNEVTTIAMEVTE</sequence>
<dbReference type="EMBL" id="CP036266">
    <property type="protein sequence ID" value="QDT23670.1"/>
    <property type="molecule type" value="Genomic_DNA"/>
</dbReference>
<dbReference type="AlphaFoldDB" id="A0A517PWC4"/>
<proteinExistence type="predicted"/>
<dbReference type="RefSeq" id="WP_145191406.1">
    <property type="nucleotide sequence ID" value="NZ_CP036266.1"/>
</dbReference>
<name>A0A517PWC4_9PLAN</name>
<keyword evidence="2" id="KW-1185">Reference proteome</keyword>
<gene>
    <name evidence="1" type="ORF">HG66A1_54920</name>
</gene>
<protein>
    <submittedName>
        <fullName evidence="1">Uncharacterized protein</fullName>
    </submittedName>
</protein>
<dbReference type="Proteomes" id="UP000320421">
    <property type="component" value="Chromosome"/>
</dbReference>
<evidence type="ECO:0000313" key="1">
    <source>
        <dbReference type="EMBL" id="QDT23670.1"/>
    </source>
</evidence>
<reference evidence="1 2" key="1">
    <citation type="submission" date="2019-02" db="EMBL/GenBank/DDBJ databases">
        <title>Deep-cultivation of Planctomycetes and their phenomic and genomic characterization uncovers novel biology.</title>
        <authorList>
            <person name="Wiegand S."/>
            <person name="Jogler M."/>
            <person name="Boedeker C."/>
            <person name="Pinto D."/>
            <person name="Vollmers J."/>
            <person name="Rivas-Marin E."/>
            <person name="Kohn T."/>
            <person name="Peeters S.H."/>
            <person name="Heuer A."/>
            <person name="Rast P."/>
            <person name="Oberbeckmann S."/>
            <person name="Bunk B."/>
            <person name="Jeske O."/>
            <person name="Meyerdierks A."/>
            <person name="Storesund J.E."/>
            <person name="Kallscheuer N."/>
            <person name="Luecker S."/>
            <person name="Lage O.M."/>
            <person name="Pohl T."/>
            <person name="Merkel B.J."/>
            <person name="Hornburger P."/>
            <person name="Mueller R.-W."/>
            <person name="Bruemmer F."/>
            <person name="Labrenz M."/>
            <person name="Spormann A.M."/>
            <person name="Op den Camp H."/>
            <person name="Overmann J."/>
            <person name="Amann R."/>
            <person name="Jetten M.S.M."/>
            <person name="Mascher T."/>
            <person name="Medema M.H."/>
            <person name="Devos D.P."/>
            <person name="Kaster A.-K."/>
            <person name="Ovreas L."/>
            <person name="Rohde M."/>
            <person name="Galperin M.Y."/>
            <person name="Jogler C."/>
        </authorList>
    </citation>
    <scope>NUCLEOTIDE SEQUENCE [LARGE SCALE GENOMIC DNA]</scope>
    <source>
        <strain evidence="1 2">HG66A1</strain>
    </source>
</reference>
<organism evidence="1 2">
    <name type="scientific">Gimesia chilikensis</name>
    <dbReference type="NCBI Taxonomy" id="2605989"/>
    <lineage>
        <taxon>Bacteria</taxon>
        <taxon>Pseudomonadati</taxon>
        <taxon>Planctomycetota</taxon>
        <taxon>Planctomycetia</taxon>
        <taxon>Planctomycetales</taxon>
        <taxon>Planctomycetaceae</taxon>
        <taxon>Gimesia</taxon>
    </lineage>
</organism>